<evidence type="ECO:0000256" key="5">
    <source>
        <dbReference type="ARBA" id="ARBA00023242"/>
    </source>
</evidence>
<proteinExistence type="predicted"/>
<organism evidence="7 8">
    <name type="scientific">Phlyctema vagabunda</name>
    <dbReference type="NCBI Taxonomy" id="108571"/>
    <lineage>
        <taxon>Eukaryota</taxon>
        <taxon>Fungi</taxon>
        <taxon>Dikarya</taxon>
        <taxon>Ascomycota</taxon>
        <taxon>Pezizomycotina</taxon>
        <taxon>Leotiomycetes</taxon>
        <taxon>Helotiales</taxon>
        <taxon>Dermateaceae</taxon>
        <taxon>Phlyctema</taxon>
    </lineage>
</organism>
<evidence type="ECO:0000256" key="3">
    <source>
        <dbReference type="ARBA" id="ARBA00023015"/>
    </source>
</evidence>
<dbReference type="PANTHER" id="PTHR47338:SF20">
    <property type="entry name" value="ZN(II)2CYS6 TRANSCRIPTION FACTOR (EUROFUNG)"/>
    <property type="match status" value="1"/>
</dbReference>
<dbReference type="PROSITE" id="PS50048">
    <property type="entry name" value="ZN2_CY6_FUNGAL_2"/>
    <property type="match status" value="1"/>
</dbReference>
<evidence type="ECO:0000256" key="2">
    <source>
        <dbReference type="ARBA" id="ARBA00022723"/>
    </source>
</evidence>
<dbReference type="SUPFAM" id="SSF57701">
    <property type="entry name" value="Zn2/Cys6 DNA-binding domain"/>
    <property type="match status" value="1"/>
</dbReference>
<accession>A0ABR4P9Q2</accession>
<evidence type="ECO:0000256" key="4">
    <source>
        <dbReference type="ARBA" id="ARBA00023163"/>
    </source>
</evidence>
<dbReference type="InterPro" id="IPR001138">
    <property type="entry name" value="Zn2Cys6_DnaBD"/>
</dbReference>
<dbReference type="Pfam" id="PF04082">
    <property type="entry name" value="Fungal_trans"/>
    <property type="match status" value="1"/>
</dbReference>
<evidence type="ECO:0000256" key="1">
    <source>
        <dbReference type="ARBA" id="ARBA00004123"/>
    </source>
</evidence>
<keyword evidence="4" id="KW-0804">Transcription</keyword>
<dbReference type="PANTHER" id="PTHR47338">
    <property type="entry name" value="ZN(II)2CYS6 TRANSCRIPTION FACTOR (EUROFUNG)-RELATED"/>
    <property type="match status" value="1"/>
</dbReference>
<evidence type="ECO:0000313" key="8">
    <source>
        <dbReference type="Proteomes" id="UP001629113"/>
    </source>
</evidence>
<name>A0ABR4P9Q2_9HELO</name>
<gene>
    <name evidence="7" type="ORF">PVAG01_08547</name>
</gene>
<dbReference type="EMBL" id="JBFCZG010000007">
    <property type="protein sequence ID" value="KAL3420048.1"/>
    <property type="molecule type" value="Genomic_DNA"/>
</dbReference>
<comment type="subcellular location">
    <subcellularLocation>
        <location evidence="1">Nucleus</location>
    </subcellularLocation>
</comment>
<comment type="caution">
    <text evidence="7">The sequence shown here is derived from an EMBL/GenBank/DDBJ whole genome shotgun (WGS) entry which is preliminary data.</text>
</comment>
<evidence type="ECO:0000259" key="6">
    <source>
        <dbReference type="PROSITE" id="PS50048"/>
    </source>
</evidence>
<reference evidence="7 8" key="1">
    <citation type="submission" date="2024-06" db="EMBL/GenBank/DDBJ databases">
        <title>Complete genome of Phlyctema vagabunda strain 19-DSS-EL-015.</title>
        <authorList>
            <person name="Fiorenzani C."/>
        </authorList>
    </citation>
    <scope>NUCLEOTIDE SEQUENCE [LARGE SCALE GENOMIC DNA]</scope>
    <source>
        <strain evidence="7 8">19-DSS-EL-015</strain>
    </source>
</reference>
<keyword evidence="3" id="KW-0805">Transcription regulation</keyword>
<feature type="domain" description="Zn(2)-C6 fungal-type" evidence="6">
    <location>
        <begin position="20"/>
        <end position="50"/>
    </location>
</feature>
<sequence length="550" mass="61676">MHSVPDIPPVGVPPDSQPFACLRCWKQKKKCDKLIPKCSRCARSKASCVYSTSAPTERTGVHVSQQSPTIENSLLYATIRTPLSTSQVILEITYALQRLQSKSIAEEWQQQFMQPPSSLLGTILVSIRDNIHETCELYLGTMNVWLPLVVEAQFRDQLVKFQTQPEPEVTLLVLSMYLLVHIPVQIDDDSTDTSLLYATLKSLYINLMASTEPSILLIQAGLLIAVYEYGQGFDQKSYQSIGICARMGHLLGLHKTLSRGPPIDIESRAVLETHRHVWWSVVIIERVLSVPIVDPERPFGTRDPSLYDLLPSFRGRDAEMALQLGRESESLFDSKSMNSAPKLEFPKANSFARSAQATYLLSRVFNHVKGDLLPEARQAEVIYLDTALQAFTASVSEQANREMDLGLGHSCGAYLIAIKALLALHLHNHSFERRTHSPAEAHGVKPPLGFSFLALQSLVRIGVEVVQTKLNDPVVGARSVPPYYPYMLQNMFEDTRMLLESTGNEMDEAKRLEDLDALMRYLTVARSKWGIAGKHLEAIKNHPNYPQKNR</sequence>
<dbReference type="InterPro" id="IPR007219">
    <property type="entry name" value="XnlR_reg_dom"/>
</dbReference>
<dbReference type="CDD" id="cd12148">
    <property type="entry name" value="fungal_TF_MHR"/>
    <property type="match status" value="1"/>
</dbReference>
<dbReference type="CDD" id="cd00067">
    <property type="entry name" value="GAL4"/>
    <property type="match status" value="1"/>
</dbReference>
<dbReference type="PROSITE" id="PS00463">
    <property type="entry name" value="ZN2_CY6_FUNGAL_1"/>
    <property type="match status" value="1"/>
</dbReference>
<dbReference type="InterPro" id="IPR036864">
    <property type="entry name" value="Zn2-C6_fun-type_DNA-bd_sf"/>
</dbReference>
<dbReference type="InterPro" id="IPR050815">
    <property type="entry name" value="TF_fung"/>
</dbReference>
<protein>
    <submittedName>
        <fullName evidence="7">Fungal specific transcription factor</fullName>
    </submittedName>
</protein>
<dbReference type="Gene3D" id="4.10.240.10">
    <property type="entry name" value="Zn(2)-C6 fungal-type DNA-binding domain"/>
    <property type="match status" value="1"/>
</dbReference>
<keyword evidence="2" id="KW-0479">Metal-binding</keyword>
<keyword evidence="8" id="KW-1185">Reference proteome</keyword>
<evidence type="ECO:0000313" key="7">
    <source>
        <dbReference type="EMBL" id="KAL3420048.1"/>
    </source>
</evidence>
<dbReference type="Proteomes" id="UP001629113">
    <property type="component" value="Unassembled WGS sequence"/>
</dbReference>
<keyword evidence="5" id="KW-0539">Nucleus</keyword>
<dbReference type="Pfam" id="PF00172">
    <property type="entry name" value="Zn_clus"/>
    <property type="match status" value="1"/>
</dbReference>
<dbReference type="SMART" id="SM00066">
    <property type="entry name" value="GAL4"/>
    <property type="match status" value="1"/>
</dbReference>